<evidence type="ECO:0000256" key="2">
    <source>
        <dbReference type="ARBA" id="ARBA00023125"/>
    </source>
</evidence>
<dbReference type="InterPro" id="IPR036388">
    <property type="entry name" value="WH-like_DNA-bd_sf"/>
</dbReference>
<dbReference type="CDD" id="cd07377">
    <property type="entry name" value="WHTH_GntR"/>
    <property type="match status" value="1"/>
</dbReference>
<dbReference type="SMART" id="SM00345">
    <property type="entry name" value="HTH_GNTR"/>
    <property type="match status" value="1"/>
</dbReference>
<evidence type="ECO:0000256" key="3">
    <source>
        <dbReference type="ARBA" id="ARBA00023163"/>
    </source>
</evidence>
<gene>
    <name evidence="5" type="ORF">ACFFIC_08190</name>
</gene>
<dbReference type="PANTHER" id="PTHR43537">
    <property type="entry name" value="TRANSCRIPTIONAL REGULATOR, GNTR FAMILY"/>
    <property type="match status" value="1"/>
</dbReference>
<dbReference type="InterPro" id="IPR036390">
    <property type="entry name" value="WH_DNA-bd_sf"/>
</dbReference>
<evidence type="ECO:0000256" key="1">
    <source>
        <dbReference type="ARBA" id="ARBA00023015"/>
    </source>
</evidence>
<evidence type="ECO:0000313" key="5">
    <source>
        <dbReference type="EMBL" id="MFC0385537.1"/>
    </source>
</evidence>
<dbReference type="SMART" id="SM00895">
    <property type="entry name" value="FCD"/>
    <property type="match status" value="1"/>
</dbReference>
<dbReference type="Gene3D" id="1.10.10.10">
    <property type="entry name" value="Winged helix-like DNA-binding domain superfamily/Winged helix DNA-binding domain"/>
    <property type="match status" value="1"/>
</dbReference>
<feature type="domain" description="HTH gntR-type" evidence="4">
    <location>
        <begin position="2"/>
        <end position="69"/>
    </location>
</feature>
<comment type="caution">
    <text evidence="5">The sequence shown here is derived from an EMBL/GenBank/DDBJ whole genome shotgun (WGS) entry which is preliminary data.</text>
</comment>
<dbReference type="Gene3D" id="1.20.120.530">
    <property type="entry name" value="GntR ligand-binding domain-like"/>
    <property type="match status" value="1"/>
</dbReference>
<dbReference type="InterPro" id="IPR011711">
    <property type="entry name" value="GntR_C"/>
</dbReference>
<keyword evidence="6" id="KW-1185">Reference proteome</keyword>
<keyword evidence="1" id="KW-0805">Transcription regulation</keyword>
<dbReference type="RefSeq" id="WP_377049688.1">
    <property type="nucleotide sequence ID" value="NZ_JBHLVZ010000008.1"/>
</dbReference>
<accession>A0ABV6IQC6</accession>
<protein>
    <submittedName>
        <fullName evidence="5">GntR family transcriptional regulator</fullName>
    </submittedName>
</protein>
<keyword evidence="3" id="KW-0804">Transcription</keyword>
<dbReference type="SUPFAM" id="SSF48008">
    <property type="entry name" value="GntR ligand-binding domain-like"/>
    <property type="match status" value="1"/>
</dbReference>
<dbReference type="PANTHER" id="PTHR43537:SF5">
    <property type="entry name" value="UXU OPERON TRANSCRIPTIONAL REGULATOR"/>
    <property type="match status" value="1"/>
</dbReference>
<dbReference type="EMBL" id="JBHLVZ010000008">
    <property type="protein sequence ID" value="MFC0385537.1"/>
    <property type="molecule type" value="Genomic_DNA"/>
</dbReference>
<proteinExistence type="predicted"/>
<keyword evidence="2" id="KW-0238">DNA-binding</keyword>
<dbReference type="InterPro" id="IPR000524">
    <property type="entry name" value="Tscrpt_reg_HTH_GntR"/>
</dbReference>
<evidence type="ECO:0000313" key="6">
    <source>
        <dbReference type="Proteomes" id="UP001589789"/>
    </source>
</evidence>
<name>A0ABV6IQC6_9PROT</name>
<sequence>MANAAERAYRAIREAILHGQFVPGAPLREEMLAAVIGVSRTPVRDALRRLLADGLVETMRNQGSFVAALGPEELADEFALRGLLEGFAARKAASRITAGELAEMEALAGRMESLDHATEGGIATFAELNTRFHVVIARAARSRRLEAMLLRMLQAPLVLLKEYRLHEPVGIARSNRQHREILAALAAGNAEWAALAVSAHIASTVPGTLRAGGASSTDGA</sequence>
<dbReference type="Proteomes" id="UP001589789">
    <property type="component" value="Unassembled WGS sequence"/>
</dbReference>
<dbReference type="InterPro" id="IPR008920">
    <property type="entry name" value="TF_FadR/GntR_C"/>
</dbReference>
<reference evidence="5 6" key="1">
    <citation type="submission" date="2024-09" db="EMBL/GenBank/DDBJ databases">
        <authorList>
            <person name="Sun Q."/>
            <person name="Mori K."/>
        </authorList>
    </citation>
    <scope>NUCLEOTIDE SEQUENCE [LARGE SCALE GENOMIC DNA]</scope>
    <source>
        <strain evidence="5 6">CCM 7468</strain>
    </source>
</reference>
<evidence type="ECO:0000259" key="4">
    <source>
        <dbReference type="PROSITE" id="PS50949"/>
    </source>
</evidence>
<dbReference type="Pfam" id="PF00392">
    <property type="entry name" value="GntR"/>
    <property type="match status" value="1"/>
</dbReference>
<dbReference type="SUPFAM" id="SSF46785">
    <property type="entry name" value="Winged helix' DNA-binding domain"/>
    <property type="match status" value="1"/>
</dbReference>
<dbReference type="PROSITE" id="PS50949">
    <property type="entry name" value="HTH_GNTR"/>
    <property type="match status" value="1"/>
</dbReference>
<dbReference type="Pfam" id="PF07729">
    <property type="entry name" value="FCD"/>
    <property type="match status" value="1"/>
</dbReference>
<organism evidence="5 6">
    <name type="scientific">Muricoccus vinaceus</name>
    <dbReference type="NCBI Taxonomy" id="424704"/>
    <lineage>
        <taxon>Bacteria</taxon>
        <taxon>Pseudomonadati</taxon>
        <taxon>Pseudomonadota</taxon>
        <taxon>Alphaproteobacteria</taxon>
        <taxon>Acetobacterales</taxon>
        <taxon>Roseomonadaceae</taxon>
        <taxon>Muricoccus</taxon>
    </lineage>
</organism>